<evidence type="ECO:0000313" key="2">
    <source>
        <dbReference type="EMBL" id="EES19108.2"/>
    </source>
</evidence>
<dbReference type="OrthoDB" id="10027416at2759"/>
<dbReference type="AlphaFoldDB" id="C5Z115"/>
<proteinExistence type="predicted"/>
<keyword evidence="3" id="KW-1185">Reference proteome</keyword>
<sequence length="113" mass="12231">MTAAPCLKKEAQNKQEQRQVILQWFGCSCSLLPTAINRRQKHCDFVASNHPRSMPGKMPANGCVFLARLLLVILLVMLLMIHRCTSAIIHGEAPGDPPVQGGTDCCAIGGCCV</sequence>
<keyword evidence="1" id="KW-1133">Transmembrane helix</keyword>
<protein>
    <submittedName>
        <fullName evidence="2">Uncharacterized protein</fullName>
    </submittedName>
</protein>
<dbReference type="EMBL" id="CM000768">
    <property type="protein sequence ID" value="EES19108.2"/>
    <property type="molecule type" value="Genomic_DNA"/>
</dbReference>
<keyword evidence="1" id="KW-0472">Membrane</keyword>
<dbReference type="InParanoid" id="C5Z115"/>
<keyword evidence="1" id="KW-0812">Transmembrane</keyword>
<dbReference type="KEGG" id="sbi:8071225"/>
<gene>
    <name evidence="2" type="ORF">SORBI_3009G059000</name>
</gene>
<evidence type="ECO:0000313" key="3">
    <source>
        <dbReference type="Proteomes" id="UP000000768"/>
    </source>
</evidence>
<dbReference type="Proteomes" id="UP000000768">
    <property type="component" value="Chromosome 9"/>
</dbReference>
<organism evidence="2 3">
    <name type="scientific">Sorghum bicolor</name>
    <name type="common">Sorghum</name>
    <name type="synonym">Sorghum vulgare</name>
    <dbReference type="NCBI Taxonomy" id="4558"/>
    <lineage>
        <taxon>Eukaryota</taxon>
        <taxon>Viridiplantae</taxon>
        <taxon>Streptophyta</taxon>
        <taxon>Embryophyta</taxon>
        <taxon>Tracheophyta</taxon>
        <taxon>Spermatophyta</taxon>
        <taxon>Magnoliopsida</taxon>
        <taxon>Liliopsida</taxon>
        <taxon>Poales</taxon>
        <taxon>Poaceae</taxon>
        <taxon>PACMAD clade</taxon>
        <taxon>Panicoideae</taxon>
        <taxon>Andropogonodae</taxon>
        <taxon>Andropogoneae</taxon>
        <taxon>Sorghinae</taxon>
        <taxon>Sorghum</taxon>
    </lineage>
</organism>
<accession>C5Z115</accession>
<reference evidence="2 3" key="1">
    <citation type="journal article" date="2009" name="Nature">
        <title>The Sorghum bicolor genome and the diversification of grasses.</title>
        <authorList>
            <person name="Paterson A.H."/>
            <person name="Bowers J.E."/>
            <person name="Bruggmann R."/>
            <person name="Dubchak I."/>
            <person name="Grimwood J."/>
            <person name="Gundlach H."/>
            <person name="Haberer G."/>
            <person name="Hellsten U."/>
            <person name="Mitros T."/>
            <person name="Poliakov A."/>
            <person name="Schmutz J."/>
            <person name="Spannagl M."/>
            <person name="Tang H."/>
            <person name="Wang X."/>
            <person name="Wicker T."/>
            <person name="Bharti A.K."/>
            <person name="Chapman J."/>
            <person name="Feltus F.A."/>
            <person name="Gowik U."/>
            <person name="Grigoriev I.V."/>
            <person name="Lyons E."/>
            <person name="Maher C.A."/>
            <person name="Martis M."/>
            <person name="Narechania A."/>
            <person name="Otillar R.P."/>
            <person name="Penning B.W."/>
            <person name="Salamov A.A."/>
            <person name="Wang Y."/>
            <person name="Zhang L."/>
            <person name="Carpita N.C."/>
            <person name="Freeling M."/>
            <person name="Gingle A.R."/>
            <person name="Hash C.T."/>
            <person name="Keller B."/>
            <person name="Klein P."/>
            <person name="Kresovich S."/>
            <person name="McCann M.C."/>
            <person name="Ming R."/>
            <person name="Peterson D.G."/>
            <person name="Mehboob-ur-Rahman"/>
            <person name="Ware D."/>
            <person name="Westhoff P."/>
            <person name="Mayer K.F."/>
            <person name="Messing J."/>
            <person name="Rokhsar D.S."/>
        </authorList>
    </citation>
    <scope>NUCLEOTIDE SEQUENCE [LARGE SCALE GENOMIC DNA]</scope>
    <source>
        <strain evidence="3">cv. BTx623</strain>
    </source>
</reference>
<name>C5Z115_SORBI</name>
<reference evidence="3" key="2">
    <citation type="journal article" date="2018" name="Plant J.">
        <title>The Sorghum bicolor reference genome: improved assembly, gene annotations, a transcriptome atlas, and signatures of genome organization.</title>
        <authorList>
            <person name="McCormick R.F."/>
            <person name="Truong S.K."/>
            <person name="Sreedasyam A."/>
            <person name="Jenkins J."/>
            <person name="Shu S."/>
            <person name="Sims D."/>
            <person name="Kennedy M."/>
            <person name="Amirebrahimi M."/>
            <person name="Weers B.D."/>
            <person name="McKinley B."/>
            <person name="Mattison A."/>
            <person name="Morishige D.T."/>
            <person name="Grimwood J."/>
            <person name="Schmutz J."/>
            <person name="Mullet J.E."/>
        </authorList>
    </citation>
    <scope>NUCLEOTIDE SEQUENCE [LARGE SCALE GENOMIC DNA]</scope>
    <source>
        <strain evidence="3">cv. BTx623</strain>
    </source>
</reference>
<evidence type="ECO:0000256" key="1">
    <source>
        <dbReference type="SAM" id="Phobius"/>
    </source>
</evidence>
<dbReference type="HOGENOM" id="CLU_000288_22_1_1"/>
<dbReference type="Gramene" id="EES19108">
    <property type="protein sequence ID" value="EES19108"/>
    <property type="gene ID" value="SORBI_3009G059000"/>
</dbReference>
<feature type="transmembrane region" description="Helical" evidence="1">
    <location>
        <begin position="62"/>
        <end position="81"/>
    </location>
</feature>